<keyword evidence="4 11" id="KW-0548">Nucleotidyltransferase</keyword>
<keyword evidence="9 11" id="KW-0460">Magnesium</keyword>
<dbReference type="SUPFAM" id="SSF81301">
    <property type="entry name" value="Nucleotidyltransferase"/>
    <property type="match status" value="1"/>
</dbReference>
<dbReference type="EC" id="2.7.7.72" evidence="11"/>
<comment type="cofactor">
    <cofactor evidence="1 11">
        <name>Mg(2+)</name>
        <dbReference type="ChEBI" id="CHEBI:18420"/>
    </cofactor>
</comment>
<dbReference type="CDD" id="cd05398">
    <property type="entry name" value="NT_ClassII-CCAase"/>
    <property type="match status" value="1"/>
</dbReference>
<proteinExistence type="inferred from homology"/>
<feature type="binding site" evidence="11">
    <location>
        <position position="91"/>
    </location>
    <ligand>
        <name>CTP</name>
        <dbReference type="ChEBI" id="CHEBI:37563"/>
    </ligand>
</feature>
<feature type="binding site" evidence="11">
    <location>
        <position position="11"/>
    </location>
    <ligand>
        <name>CTP</name>
        <dbReference type="ChEBI" id="CHEBI:37563"/>
    </ligand>
</feature>
<feature type="binding site" evidence="11">
    <location>
        <position position="141"/>
    </location>
    <ligand>
        <name>CTP</name>
        <dbReference type="ChEBI" id="CHEBI:37563"/>
    </ligand>
</feature>
<feature type="binding site" evidence="11">
    <location>
        <position position="11"/>
    </location>
    <ligand>
        <name>ATP</name>
        <dbReference type="ChEBI" id="CHEBI:30616"/>
    </ligand>
</feature>
<evidence type="ECO:0000256" key="3">
    <source>
        <dbReference type="ARBA" id="ARBA00022694"/>
    </source>
</evidence>
<comment type="catalytic activity">
    <reaction evidence="11">
        <text>a tRNA precursor + 2 CTP + ATP = a tRNA with a 3' CCA end + 3 diphosphate</text>
        <dbReference type="Rhea" id="RHEA:14433"/>
        <dbReference type="Rhea" id="RHEA-COMP:10465"/>
        <dbReference type="Rhea" id="RHEA-COMP:10468"/>
        <dbReference type="ChEBI" id="CHEBI:30616"/>
        <dbReference type="ChEBI" id="CHEBI:33019"/>
        <dbReference type="ChEBI" id="CHEBI:37563"/>
        <dbReference type="ChEBI" id="CHEBI:74896"/>
        <dbReference type="ChEBI" id="CHEBI:83071"/>
        <dbReference type="EC" id="2.7.7.72"/>
    </reaction>
</comment>
<keyword evidence="7 11" id="KW-0692">RNA repair</keyword>
<feature type="binding site" evidence="11">
    <location>
        <position position="8"/>
    </location>
    <ligand>
        <name>CTP</name>
        <dbReference type="ChEBI" id="CHEBI:37563"/>
    </ligand>
</feature>
<feature type="binding site" evidence="11">
    <location>
        <position position="8"/>
    </location>
    <ligand>
        <name>ATP</name>
        <dbReference type="ChEBI" id="CHEBI:30616"/>
    </ligand>
</feature>
<dbReference type="InterPro" id="IPR043519">
    <property type="entry name" value="NT_sf"/>
</dbReference>
<dbReference type="PANTHER" id="PTHR47545:SF1">
    <property type="entry name" value="MULTIFUNCTIONAL CCA PROTEIN"/>
    <property type="match status" value="1"/>
</dbReference>
<dbReference type="HAMAP" id="MF_01262">
    <property type="entry name" value="CCA_bact_type2"/>
    <property type="match status" value="1"/>
</dbReference>
<evidence type="ECO:0000256" key="9">
    <source>
        <dbReference type="ARBA" id="ARBA00022842"/>
    </source>
</evidence>
<keyword evidence="10 11" id="KW-0694">RNA-binding</keyword>
<dbReference type="RefSeq" id="WP_250223282.1">
    <property type="nucleotide sequence ID" value="NZ_CP097762.1"/>
</dbReference>
<feature type="binding site" evidence="11">
    <location>
        <position position="23"/>
    </location>
    <ligand>
        <name>Mg(2+)</name>
        <dbReference type="ChEBI" id="CHEBI:18420"/>
    </ligand>
</feature>
<dbReference type="InterPro" id="IPR050124">
    <property type="entry name" value="tRNA_CCA-adding_enzyme"/>
</dbReference>
<comment type="similarity">
    <text evidence="11">Belongs to the tRNA nucleotidyltransferase/poly(A) polymerase family. Bacterial CCA-adding enzyme type 2 subfamily.</text>
</comment>
<evidence type="ECO:0000256" key="5">
    <source>
        <dbReference type="ARBA" id="ARBA00022723"/>
    </source>
</evidence>
<feature type="binding site" evidence="11">
    <location>
        <position position="21"/>
    </location>
    <ligand>
        <name>Mg(2+)</name>
        <dbReference type="ChEBI" id="CHEBI:18420"/>
    </ligand>
</feature>
<evidence type="ECO:0000256" key="11">
    <source>
        <dbReference type="HAMAP-Rule" id="MF_01262"/>
    </source>
</evidence>
<reference evidence="14" key="1">
    <citation type="submission" date="2022-05" db="EMBL/GenBank/DDBJ databases">
        <title>Impact of host demography and evolutionary history on endosymbiont molecular evolution: a test in carpenter ants (Genus Camponotus) and their Blochmannia endosymbionts.</title>
        <authorList>
            <person name="Manthey J.D."/>
            <person name="Giron J.C."/>
            <person name="Hruska J.P."/>
        </authorList>
    </citation>
    <scope>NUCLEOTIDE SEQUENCE</scope>
    <source>
        <strain evidence="14">C-006</strain>
    </source>
</reference>
<keyword evidence="15" id="KW-1185">Reference proteome</keyword>
<feature type="domain" description="tRNA nucleotidyltransferase/poly(A) polymerase RNA and SrmB- binding" evidence="13">
    <location>
        <begin position="151"/>
        <end position="210"/>
    </location>
</feature>
<feature type="binding site" evidence="11">
    <location>
        <position position="138"/>
    </location>
    <ligand>
        <name>ATP</name>
        <dbReference type="ChEBI" id="CHEBI:30616"/>
    </ligand>
</feature>
<evidence type="ECO:0000259" key="13">
    <source>
        <dbReference type="Pfam" id="PF12627"/>
    </source>
</evidence>
<dbReference type="InterPro" id="IPR032828">
    <property type="entry name" value="PolyA_RNA-bd"/>
</dbReference>
<feature type="binding site" evidence="11">
    <location>
        <position position="91"/>
    </location>
    <ligand>
        <name>ATP</name>
        <dbReference type="ChEBI" id="CHEBI:30616"/>
    </ligand>
</feature>
<dbReference type="InterPro" id="IPR012006">
    <property type="entry name" value="CCA_bact"/>
</dbReference>
<dbReference type="Proteomes" id="UP001056834">
    <property type="component" value="Chromosome"/>
</dbReference>
<comment type="function">
    <text evidence="11">Catalyzes the addition and repair of the essential 3'-terminal CCA sequence in tRNAs without using a nucleic acid template. Adds these three nucleotides in the order of C, C, and A to the tRNA nucleotide-73, using CTP and ATP as substrates and producing inorganic pyrophosphate. tRNA 3'-terminal CCA addition is required both for tRNA processing and repair. Also involved in tRNA surveillance by mediating tandem CCA addition to generate a CCACCA at the 3' terminus of unstable tRNAs. While stable tRNAs receive only 3'-terminal CCA, unstable tRNAs are marked with CCACCA and rapidly degraded.</text>
</comment>
<accession>A0ABY4STE1</accession>
<evidence type="ECO:0000256" key="6">
    <source>
        <dbReference type="ARBA" id="ARBA00022741"/>
    </source>
</evidence>
<dbReference type="NCBIfam" id="NF008137">
    <property type="entry name" value="PRK10885.1"/>
    <property type="match status" value="1"/>
</dbReference>
<keyword evidence="5 11" id="KW-0479">Metal-binding</keyword>
<dbReference type="PIRSF" id="PIRSF000813">
    <property type="entry name" value="CCA_bact"/>
    <property type="match status" value="1"/>
</dbReference>
<keyword evidence="3 11" id="KW-0819">tRNA processing</keyword>
<feature type="domain" description="Poly A polymerase head" evidence="12">
    <location>
        <begin position="4"/>
        <end position="123"/>
    </location>
</feature>
<dbReference type="GO" id="GO:0016787">
    <property type="term" value="F:hydrolase activity"/>
    <property type="evidence" value="ECO:0007669"/>
    <property type="project" value="UniProtKB-KW"/>
</dbReference>
<organism evidence="14 15">
    <name type="scientific">Candidatus Blochmannia ocreatus</name>
    <name type="common">nom. nud.</name>
    <dbReference type="NCBI Taxonomy" id="251538"/>
    <lineage>
        <taxon>Bacteria</taxon>
        <taxon>Pseudomonadati</taxon>
        <taxon>Pseudomonadota</taxon>
        <taxon>Gammaproteobacteria</taxon>
        <taxon>Enterobacterales</taxon>
        <taxon>Enterobacteriaceae</taxon>
        <taxon>ant endosymbionts</taxon>
        <taxon>Candidatus Blochmanniella</taxon>
    </lineage>
</organism>
<dbReference type="GO" id="GO:0004810">
    <property type="term" value="F:CCA tRNA nucleotidyltransferase activity"/>
    <property type="evidence" value="ECO:0007669"/>
    <property type="project" value="UniProtKB-EC"/>
</dbReference>
<comment type="catalytic activity">
    <reaction evidence="11">
        <text>a tRNA with a 3' CCA end + 2 CTP + ATP = a tRNA with a 3' CCACCA end + 3 diphosphate</text>
        <dbReference type="Rhea" id="RHEA:76235"/>
        <dbReference type="Rhea" id="RHEA-COMP:10468"/>
        <dbReference type="Rhea" id="RHEA-COMP:18655"/>
        <dbReference type="ChEBI" id="CHEBI:30616"/>
        <dbReference type="ChEBI" id="CHEBI:33019"/>
        <dbReference type="ChEBI" id="CHEBI:37563"/>
        <dbReference type="ChEBI" id="CHEBI:83071"/>
        <dbReference type="ChEBI" id="CHEBI:195187"/>
    </reaction>
</comment>
<evidence type="ECO:0000256" key="7">
    <source>
        <dbReference type="ARBA" id="ARBA00022800"/>
    </source>
</evidence>
<dbReference type="InterPro" id="IPR002646">
    <property type="entry name" value="PolA_pol_head_dom"/>
</dbReference>
<protein>
    <recommendedName>
        <fullName evidence="11">CCA-adding enzyme</fullName>
        <ecNumber evidence="11">2.7.7.72</ecNumber>
    </recommendedName>
    <alternativeName>
        <fullName evidence="11">CCA tRNA nucleotidyltransferase</fullName>
    </alternativeName>
    <alternativeName>
        <fullName evidence="11">tRNA CCA-pyrophosphorylase</fullName>
    </alternativeName>
    <alternativeName>
        <fullName evidence="11">tRNA adenylyl-/cytidylyl- transferase</fullName>
    </alternativeName>
    <alternativeName>
        <fullName evidence="11">tRNA nucleotidyltransferase</fullName>
    </alternativeName>
    <alternativeName>
        <fullName evidence="11">tRNA-NT</fullName>
    </alternativeName>
</protein>
<gene>
    <name evidence="11" type="primary">cca</name>
    <name evidence="14" type="ORF">M9405_00210</name>
</gene>
<feature type="binding site" evidence="11">
    <location>
        <position position="141"/>
    </location>
    <ligand>
        <name>ATP</name>
        <dbReference type="ChEBI" id="CHEBI:30616"/>
    </ligand>
</feature>
<evidence type="ECO:0000256" key="4">
    <source>
        <dbReference type="ARBA" id="ARBA00022695"/>
    </source>
</evidence>
<sequence>MKKYLVGGAVRDMLLKLPIKEKDWVIVGSNPQEMLNTGYSQVGKDFPVFLHPKTHEEYALARTERKSGLGYTGFICNTTSSITIEEDLYRRDLTINAMAYDPNTNVIIDPYHGQQDIQLRLLRHVSHTFNEDPLRVLRVARFAAKLAYMHFTIAPDTLALMKTMSKELITIPSERIWTETKKALITNSPQIYFKILYYCGALKILFPEINMLFNKFSIAENHTEMNIGAYTMQALSKIAFLTNDINIRFSILCRDLDTKFFFNKTQNNINTNYINKKQSGISNIRNLCNRLKIPNKIRNFAETVSKYRNYLYNFKQLPSEILIILFNNFDCWHYPNKIEKIILINKSNITKYKKFQNDALSDQEKFLRSAFSIAQKISTVNIINDGFTGVNISKELYLRRLHALNTWRHKK</sequence>
<keyword evidence="6 11" id="KW-0547">Nucleotide-binding</keyword>
<keyword evidence="8 11" id="KW-0067">ATP-binding</keyword>
<dbReference type="Gene3D" id="3.30.460.10">
    <property type="entry name" value="Beta Polymerase, domain 2"/>
    <property type="match status" value="1"/>
</dbReference>
<evidence type="ECO:0000256" key="8">
    <source>
        <dbReference type="ARBA" id="ARBA00022840"/>
    </source>
</evidence>
<evidence type="ECO:0000313" key="15">
    <source>
        <dbReference type="Proteomes" id="UP001056834"/>
    </source>
</evidence>
<dbReference type="PANTHER" id="PTHR47545">
    <property type="entry name" value="MULTIFUNCTIONAL CCA PROTEIN"/>
    <property type="match status" value="1"/>
</dbReference>
<evidence type="ECO:0000259" key="12">
    <source>
        <dbReference type="Pfam" id="PF01743"/>
    </source>
</evidence>
<dbReference type="EMBL" id="CP097762">
    <property type="protein sequence ID" value="URJ25151.1"/>
    <property type="molecule type" value="Genomic_DNA"/>
</dbReference>
<feature type="binding site" evidence="11">
    <location>
        <position position="138"/>
    </location>
    <ligand>
        <name>CTP</name>
        <dbReference type="ChEBI" id="CHEBI:37563"/>
    </ligand>
</feature>
<evidence type="ECO:0000256" key="1">
    <source>
        <dbReference type="ARBA" id="ARBA00001946"/>
    </source>
</evidence>
<evidence type="ECO:0000313" key="14">
    <source>
        <dbReference type="EMBL" id="URJ25151.1"/>
    </source>
</evidence>
<comment type="miscellaneous">
    <text evidence="11">A single active site specifically recognizes both ATP and CTP and is responsible for their addition.</text>
</comment>
<keyword evidence="2 11" id="KW-0808">Transferase</keyword>
<dbReference type="SUPFAM" id="SSF81891">
    <property type="entry name" value="Poly A polymerase C-terminal region-like"/>
    <property type="match status" value="1"/>
</dbReference>
<dbReference type="Pfam" id="PF01743">
    <property type="entry name" value="PolyA_pol"/>
    <property type="match status" value="1"/>
</dbReference>
<dbReference type="Pfam" id="PF12627">
    <property type="entry name" value="PolyA_pol_RNAbd"/>
    <property type="match status" value="1"/>
</dbReference>
<keyword evidence="14" id="KW-0378">Hydrolase</keyword>
<evidence type="ECO:0000256" key="2">
    <source>
        <dbReference type="ARBA" id="ARBA00022679"/>
    </source>
</evidence>
<evidence type="ECO:0000256" key="10">
    <source>
        <dbReference type="ARBA" id="ARBA00022884"/>
    </source>
</evidence>
<name>A0ABY4STE1_9ENTR</name>
<dbReference type="Gene3D" id="1.10.3090.10">
    <property type="entry name" value="cca-adding enzyme, domain 2"/>
    <property type="match status" value="1"/>
</dbReference>